<feature type="binding site" evidence="8">
    <location>
        <begin position="458"/>
        <end position="462"/>
    </location>
    <ligand>
        <name>substrate</name>
    </ligand>
</feature>
<keyword evidence="5 8" id="KW-0067">ATP-binding</keyword>
<dbReference type="PRINTS" id="PR01183">
    <property type="entry name" value="RIBORDTASEM1"/>
</dbReference>
<comment type="catalytic activity">
    <reaction evidence="8 9">
        <text>a 2'-deoxyribonucleoside 5'-diphosphate + [thioredoxin]-disulfide + H2O = a ribonucleoside 5'-diphosphate + [thioredoxin]-dithiol</text>
        <dbReference type="Rhea" id="RHEA:23252"/>
        <dbReference type="Rhea" id="RHEA-COMP:10698"/>
        <dbReference type="Rhea" id="RHEA-COMP:10700"/>
        <dbReference type="ChEBI" id="CHEBI:15377"/>
        <dbReference type="ChEBI" id="CHEBI:29950"/>
        <dbReference type="ChEBI" id="CHEBI:50058"/>
        <dbReference type="ChEBI" id="CHEBI:57930"/>
        <dbReference type="ChEBI" id="CHEBI:73316"/>
        <dbReference type="EC" id="1.17.4.1"/>
    </reaction>
</comment>
<dbReference type="HAMAP" id="MF_04026">
    <property type="entry name" value="HSV_RIR1"/>
    <property type="match status" value="1"/>
</dbReference>
<feature type="binding site" evidence="8">
    <location>
        <begin position="640"/>
        <end position="644"/>
    </location>
    <ligand>
        <name>substrate</name>
    </ligand>
</feature>
<accession>B6E8Z1</accession>
<keyword evidence="6 8" id="KW-0560">Oxidoreductase</keyword>
<dbReference type="InterPro" id="IPR034717">
    <property type="entry name" value="HSV_RIR1"/>
</dbReference>
<dbReference type="PROSITE" id="PS00089">
    <property type="entry name" value="RIBORED_LARGE"/>
    <property type="match status" value="1"/>
</dbReference>
<feature type="site" description="Important for electron transfer" evidence="8">
    <location>
        <position position="784"/>
    </location>
</feature>
<feature type="active site" description="Proton acceptor" evidence="8">
    <location>
        <position position="462"/>
    </location>
</feature>
<feature type="domain" description="Ribonucleotide reductase large subunit" evidence="10">
    <location>
        <begin position="618"/>
        <end position="640"/>
    </location>
</feature>
<dbReference type="PANTHER" id="PTHR11573:SF6">
    <property type="entry name" value="RIBONUCLEOSIDE-DIPHOSPHATE REDUCTASE LARGE SUBUNIT"/>
    <property type="match status" value="1"/>
</dbReference>
<dbReference type="NCBIfam" id="TIGR02506">
    <property type="entry name" value="NrdE_NrdA"/>
    <property type="match status" value="1"/>
</dbReference>
<keyword evidence="7 8" id="KW-1015">Disulfide bond</keyword>
<evidence type="ECO:0000256" key="9">
    <source>
        <dbReference type="RuleBase" id="RU003410"/>
    </source>
</evidence>
<dbReference type="EMBL" id="FJ213607">
    <property type="protein sequence ID" value="ACI26682.1"/>
    <property type="molecule type" value="Genomic_DNA"/>
</dbReference>
<dbReference type="InterPro" id="IPR013346">
    <property type="entry name" value="NrdE_NrdA_C"/>
</dbReference>
<feature type="site" description="Important for electron transfer" evidence="8">
    <location>
        <position position="785"/>
    </location>
</feature>
<dbReference type="GO" id="GO:0004748">
    <property type="term" value="F:ribonucleoside-diphosphate reductase activity, thioredoxin disulfide as acceptor"/>
    <property type="evidence" value="ECO:0007669"/>
    <property type="project" value="UniProtKB-UniRule"/>
</dbReference>
<feature type="binding site" evidence="8">
    <location>
        <position position="280"/>
    </location>
    <ligand>
        <name>substrate</name>
    </ligand>
</feature>
<protein>
    <recommendedName>
        <fullName evidence="8">Ribonucleoside-diphosphate reductase large subunit</fullName>
        <shortName evidence="8">R1</shortName>
        <ecNumber evidence="8">1.17.4.1</ecNumber>
    </recommendedName>
    <alternativeName>
        <fullName evidence="8">Ribonucleotide reductase large subunit</fullName>
    </alternativeName>
</protein>
<dbReference type="GO" id="GO:0016032">
    <property type="term" value="P:viral process"/>
    <property type="evidence" value="ECO:0007669"/>
    <property type="project" value="UniProtKB-UniRule"/>
</dbReference>
<dbReference type="InterPro" id="IPR000788">
    <property type="entry name" value="RNR_lg_C"/>
</dbReference>
<feature type="active site" description="Cysteine radical intermediate" evidence="8">
    <location>
        <position position="460"/>
    </location>
</feature>
<dbReference type="GO" id="GO:0005524">
    <property type="term" value="F:ATP binding"/>
    <property type="evidence" value="ECO:0007669"/>
    <property type="project" value="UniProtKB-UniRule"/>
</dbReference>
<evidence type="ECO:0000256" key="1">
    <source>
        <dbReference type="ARBA" id="ARBA00010406"/>
    </source>
</evidence>
<proteinExistence type="inferred from homology"/>
<comment type="function">
    <text evidence="8">Ribonucleoside-diphosphate reductase holoenzyme provides the precursors necessary for viral DNA synthesis. Allows virus growth in non-dividing cells, as well as reactivation from latency in infected hosts. Catalyzes the biosynthesis of deoxyribonucleotides from the corresponding ribonucleotides.</text>
</comment>
<reference evidence="11" key="1">
    <citation type="submission" date="2008-09" db="EMBL/GenBank/DDBJ databases">
        <title>Molecular characteristics of duck enteritis virus UL37 to UL43 homolog genes corresponding to those of HSV-1.</title>
        <authorList>
            <person name="Li H."/>
            <person name="Liu S."/>
            <person name="Li Y."/>
            <person name="Kong X."/>
        </authorList>
    </citation>
    <scope>NUCLEOTIDE SEQUENCE</scope>
    <source>
        <strain evidence="11">DEV Clone-03 vaccine</strain>
    </source>
</reference>
<dbReference type="Pfam" id="PF00317">
    <property type="entry name" value="Ribonuc_red_lgN"/>
    <property type="match status" value="1"/>
</dbReference>
<evidence type="ECO:0000256" key="7">
    <source>
        <dbReference type="ARBA" id="ARBA00023157"/>
    </source>
</evidence>
<dbReference type="GO" id="GO:0006260">
    <property type="term" value="P:DNA replication"/>
    <property type="evidence" value="ECO:0007669"/>
    <property type="project" value="UniProtKB-KW"/>
</dbReference>
<comment type="similarity">
    <text evidence="1 8 9">Belongs to the ribonucleoside diphosphate reductase large chain family.</text>
</comment>
<feature type="site" description="Interacts with thioredoxin/glutaredoxin" evidence="8">
    <location>
        <position position="808"/>
    </location>
</feature>
<feature type="site" description="Important for hydrogen atom transfer" evidence="8">
    <location>
        <position position="250"/>
    </location>
</feature>
<keyword evidence="3" id="KW-0235">DNA replication</keyword>
<gene>
    <name evidence="8" type="primary">RIR1</name>
</gene>
<evidence type="ECO:0000313" key="11">
    <source>
        <dbReference type="EMBL" id="ACI26682.1"/>
    </source>
</evidence>
<feature type="binding site" evidence="8">
    <location>
        <position position="234"/>
    </location>
    <ligand>
        <name>substrate</name>
    </ligand>
</feature>
<feature type="active site" description="Proton acceptor" evidence="8">
    <location>
        <position position="458"/>
    </location>
</feature>
<comment type="caution">
    <text evidence="8">Lacks conserved residue(s) required for the propagation of feature annotation.</text>
</comment>
<dbReference type="EC" id="1.17.4.1" evidence="8"/>
<feature type="site" description="Important for hydrogen atom transfer" evidence="8">
    <location>
        <position position="475"/>
    </location>
</feature>
<evidence type="ECO:0000259" key="10">
    <source>
        <dbReference type="PROSITE" id="PS00089"/>
    </source>
</evidence>
<evidence type="ECO:0000256" key="5">
    <source>
        <dbReference type="ARBA" id="ARBA00022840"/>
    </source>
</evidence>
<feature type="site" description="Interacts with thioredoxin/glutaredoxin" evidence="8">
    <location>
        <position position="805"/>
    </location>
</feature>
<dbReference type="InterPro" id="IPR013509">
    <property type="entry name" value="RNR_lsu_N"/>
</dbReference>
<evidence type="ECO:0000256" key="6">
    <source>
        <dbReference type="ARBA" id="ARBA00023002"/>
    </source>
</evidence>
<dbReference type="UniPathway" id="UPA00326"/>
<keyword evidence="4 8" id="KW-0547">Nucleotide-binding</keyword>
<dbReference type="Pfam" id="PF02867">
    <property type="entry name" value="Ribonuc_red_lgC"/>
    <property type="match status" value="1"/>
</dbReference>
<evidence type="ECO:0000256" key="4">
    <source>
        <dbReference type="ARBA" id="ARBA00022741"/>
    </source>
</evidence>
<comment type="function">
    <text evidence="9">Provides the precursors necessary for DNA synthesis. Catalyzes the biosynthesis of deoxyribonucleotides from the corresponding ribonucleotides.</text>
</comment>
<dbReference type="Gene3D" id="3.20.70.20">
    <property type="match status" value="1"/>
</dbReference>
<name>B6E8Z1_9ALPH</name>
<comment type="subunit">
    <text evidence="8">Heterotetramer composed of a homodimer of the large subunit (R1) and a homodimer of the small subunit (R2). Larger multisubunit protein complex are also active, composed of (R1)n(R2)n.</text>
</comment>
<dbReference type="SUPFAM" id="SSF51998">
    <property type="entry name" value="PFL-like glycyl radical enzymes"/>
    <property type="match status" value="1"/>
</dbReference>
<sequence>MANLSYWPSIAFNQSIVDSATSTGEWRARHLRNIQHQLRVIEDRLHQMGHLPNDAYFGLYDDQSMDTREKLDRIGEHITVLVNKLKSKTRFDERLYIECGRLIHLRIFTKEVPFKCWLYSKELALKTDVRGAIEANLDFVETTIVRFYTGSFKTFMDIGLQSALKYNESYLADLEGGGKESIGQFFARLAAAAATVAFKTPDMVRVLTRGRATWKSAFGVFFWSLSSQLVVPATPPMMFMGRTVGSTASCYLIDQRTTTNDDTVRSILNEVAPILQSRGGVGIALHTLNQNARSKGLMAVLKMIDSLVMAINADSTRPTGVCVYIEPWHADTRAVLSMKGLLAPEEAMRCDHLFSALWVPDLLFKRYERYLNGEKDVMWTFFDDRASNLSKLYGDRFEREYEYYESSGFGVDSIPIREMMYSIVRSAATTGSPFIVLKDAFNRHYHLDTQFDALSCSNLCTEIVHKADKDSNGVCNLMSINLSRCIVVDRAGRGRFDCTTLRRAVRTATIFVNAMMLCNDYPTEKSRAGMERHRSIGVGLQGLHTTFLRLGLDMVCDEARKLNKRIAELMLLEAMTTSCELCEHGLPKFSDFDESIYSSGRFHFDGWEDVELTEQYEWDELRERVKTSGLYNSQFIALMPTVSSSQVTEVSEGFTPLFSNLFNKVSTTGEILRPNPLLMEELRAIYPDEKDRVEALEALESAQWSTVAAFGNRPECASLMKYKTVFEYNQIDLLNMCRDRAPFVDHSQSTSLYITETSEGVLPASSIVKLLLHAYKTGLKTAAYYCRVRKATNNGVFCGLGESVCTSCAL</sequence>
<evidence type="ECO:0000256" key="8">
    <source>
        <dbReference type="HAMAP-Rule" id="MF_04026"/>
    </source>
</evidence>
<keyword evidence="9" id="KW-0215">Deoxyribonucleotide synthesis</keyword>
<evidence type="ECO:0000256" key="3">
    <source>
        <dbReference type="ARBA" id="ARBA00022705"/>
    </source>
</evidence>
<evidence type="ECO:0000256" key="2">
    <source>
        <dbReference type="ARBA" id="ARBA00022518"/>
    </source>
</evidence>
<keyword evidence="2 8" id="KW-0244">Early protein</keyword>
<feature type="binding site" evidence="8">
    <location>
        <begin position="249"/>
        <end position="250"/>
    </location>
    <ligand>
        <name>substrate</name>
    </ligand>
</feature>
<organism evidence="11">
    <name type="scientific">anatid alphaherpesvirus 1</name>
    <dbReference type="NCBI Taxonomy" id="104388"/>
    <lineage>
        <taxon>Viruses</taxon>
        <taxon>Duplodnaviria</taxon>
        <taxon>Heunggongvirae</taxon>
        <taxon>Peploviricota</taxon>
        <taxon>Herviviricetes</taxon>
        <taxon>Herpesvirales</taxon>
        <taxon>Orthoherpesviridae</taxon>
        <taxon>Alphaherpesvirinae</taxon>
        <taxon>Mardivirus</taxon>
        <taxon>Mardivirus anatidalpha1</taxon>
    </lineage>
</organism>
<dbReference type="InterPro" id="IPR039718">
    <property type="entry name" value="Rrm1"/>
</dbReference>
<dbReference type="GO" id="GO:0009263">
    <property type="term" value="P:deoxyribonucleotide biosynthetic process"/>
    <property type="evidence" value="ECO:0007669"/>
    <property type="project" value="UniProtKB-KW"/>
</dbReference>
<dbReference type="PANTHER" id="PTHR11573">
    <property type="entry name" value="RIBONUCLEOSIDE-DIPHOSPHATE REDUCTASE LARGE CHAIN"/>
    <property type="match status" value="1"/>
</dbReference>